<feature type="transmembrane region" description="Helical" evidence="9">
    <location>
        <begin position="34"/>
        <end position="57"/>
    </location>
</feature>
<keyword evidence="8" id="KW-0997">Cell inner membrane</keyword>
<evidence type="ECO:0000256" key="6">
    <source>
        <dbReference type="ARBA" id="ARBA00022989"/>
    </source>
</evidence>
<evidence type="ECO:0000256" key="1">
    <source>
        <dbReference type="ARBA" id="ARBA00004651"/>
    </source>
</evidence>
<dbReference type="NCBIfam" id="TIGR03426">
    <property type="entry name" value="shape_MreD"/>
    <property type="match status" value="1"/>
</dbReference>
<sequence>MNIRALILAAAGLFIAFMLEHLPMPDLLLWLQPAWVLMVVTLLVMFAPQTAGLWIAFPLGLMLDVEQSTLLGTHILTLAIHIFLLQVLYRRMVMFNFLQQTGVVFLLVAVQQLLVYWAGALVSETMGPVPLWGPALTSALVWPWVYGLTHIIMVRLHLT</sequence>
<keyword evidence="7 8" id="KW-0472">Membrane</keyword>
<feature type="transmembrane region" description="Helical" evidence="9">
    <location>
        <begin position="139"/>
        <end position="158"/>
    </location>
</feature>
<feature type="transmembrane region" description="Helical" evidence="9">
    <location>
        <begin position="6"/>
        <end position="22"/>
    </location>
</feature>
<accession>A0ABS7ZP27</accession>
<feature type="transmembrane region" description="Helical" evidence="9">
    <location>
        <begin position="101"/>
        <end position="119"/>
    </location>
</feature>
<keyword evidence="5 8" id="KW-0133">Cell shape</keyword>
<dbReference type="EMBL" id="JAEDAH010000039">
    <property type="protein sequence ID" value="MCA6063441.1"/>
    <property type="molecule type" value="Genomic_DNA"/>
</dbReference>
<name>A0ABS7ZP27_9GAMM</name>
<keyword evidence="3 8" id="KW-1003">Cell membrane</keyword>
<evidence type="ECO:0000256" key="5">
    <source>
        <dbReference type="ARBA" id="ARBA00022960"/>
    </source>
</evidence>
<comment type="similarity">
    <text evidence="2 8">Belongs to the MreD family.</text>
</comment>
<feature type="transmembrane region" description="Helical" evidence="9">
    <location>
        <begin position="69"/>
        <end position="89"/>
    </location>
</feature>
<dbReference type="Pfam" id="PF04093">
    <property type="entry name" value="MreD"/>
    <property type="match status" value="1"/>
</dbReference>
<dbReference type="PIRSF" id="PIRSF018472">
    <property type="entry name" value="MreD_proteobac"/>
    <property type="match status" value="1"/>
</dbReference>
<keyword evidence="11" id="KW-1185">Reference proteome</keyword>
<keyword evidence="6 9" id="KW-1133">Transmembrane helix</keyword>
<dbReference type="PANTHER" id="PTHR37484">
    <property type="entry name" value="ROD SHAPE-DETERMINING PROTEIN MRED"/>
    <property type="match status" value="1"/>
</dbReference>
<evidence type="ECO:0000256" key="4">
    <source>
        <dbReference type="ARBA" id="ARBA00022692"/>
    </source>
</evidence>
<evidence type="ECO:0000256" key="7">
    <source>
        <dbReference type="ARBA" id="ARBA00023136"/>
    </source>
</evidence>
<evidence type="ECO:0000313" key="10">
    <source>
        <dbReference type="EMBL" id="MCA6063441.1"/>
    </source>
</evidence>
<reference evidence="10 11" key="1">
    <citation type="submission" date="2020-12" db="EMBL/GenBank/DDBJ databases">
        <title>Novel Thalassolituus-related marine hydrocarbonoclastic bacteria mediated algae-derived hydrocarbons mineralization in twilight zone of the northern South China Sea.</title>
        <authorList>
            <person name="Dong C."/>
        </authorList>
    </citation>
    <scope>NUCLEOTIDE SEQUENCE [LARGE SCALE GENOMIC DNA]</scope>
    <source>
        <strain evidence="10 11">IMCC1826</strain>
    </source>
</reference>
<dbReference type="Proteomes" id="UP000714380">
    <property type="component" value="Unassembled WGS sequence"/>
</dbReference>
<gene>
    <name evidence="10" type="primary">mreD</name>
    <name evidence="10" type="ORF">I9W95_07455</name>
</gene>
<evidence type="ECO:0000256" key="2">
    <source>
        <dbReference type="ARBA" id="ARBA00007776"/>
    </source>
</evidence>
<keyword evidence="4 9" id="KW-0812">Transmembrane</keyword>
<dbReference type="PANTHER" id="PTHR37484:SF1">
    <property type="entry name" value="ROD SHAPE-DETERMINING PROTEIN MRED"/>
    <property type="match status" value="1"/>
</dbReference>
<comment type="function">
    <text evidence="8">Involved in formation of the rod shape of the cell. May also contribute to regulation of formation of penicillin-binding proteins.</text>
</comment>
<evidence type="ECO:0000256" key="9">
    <source>
        <dbReference type="SAM" id="Phobius"/>
    </source>
</evidence>
<comment type="caution">
    <text evidence="10">The sequence shown here is derived from an EMBL/GenBank/DDBJ whole genome shotgun (WGS) entry which is preliminary data.</text>
</comment>
<proteinExistence type="inferred from homology"/>
<organism evidence="10 11">
    <name type="scientific">Thalassolituus marinus</name>
    <dbReference type="NCBI Taxonomy" id="671053"/>
    <lineage>
        <taxon>Bacteria</taxon>
        <taxon>Pseudomonadati</taxon>
        <taxon>Pseudomonadota</taxon>
        <taxon>Gammaproteobacteria</taxon>
        <taxon>Oceanospirillales</taxon>
        <taxon>Oceanospirillaceae</taxon>
        <taxon>Thalassolituus</taxon>
    </lineage>
</organism>
<protein>
    <recommendedName>
        <fullName evidence="8">Rod shape-determining protein MreD</fullName>
    </recommendedName>
</protein>
<comment type="subcellular location">
    <subcellularLocation>
        <location evidence="8">Cell inner membrane</location>
    </subcellularLocation>
    <subcellularLocation>
        <location evidence="1">Cell membrane</location>
        <topology evidence="1">Multi-pass membrane protein</topology>
    </subcellularLocation>
</comment>
<evidence type="ECO:0000313" key="11">
    <source>
        <dbReference type="Proteomes" id="UP000714380"/>
    </source>
</evidence>
<dbReference type="InterPro" id="IPR007227">
    <property type="entry name" value="Cell_shape_determining_MreD"/>
</dbReference>
<dbReference type="InterPro" id="IPR026034">
    <property type="entry name" value="MreD_proteobac"/>
</dbReference>
<dbReference type="RefSeq" id="WP_225673439.1">
    <property type="nucleotide sequence ID" value="NZ_JAEDAH010000039.1"/>
</dbReference>
<evidence type="ECO:0000256" key="3">
    <source>
        <dbReference type="ARBA" id="ARBA00022475"/>
    </source>
</evidence>
<evidence type="ECO:0000256" key="8">
    <source>
        <dbReference type="PIRNR" id="PIRNR018472"/>
    </source>
</evidence>